<reference evidence="1 2" key="1">
    <citation type="submission" date="2024-10" db="EMBL/GenBank/DDBJ databases">
        <title>The Natural Products Discovery Center: Release of the First 8490 Sequenced Strains for Exploring Actinobacteria Biosynthetic Diversity.</title>
        <authorList>
            <person name="Kalkreuter E."/>
            <person name="Kautsar S.A."/>
            <person name="Yang D."/>
            <person name="Bader C.D."/>
            <person name="Teijaro C.N."/>
            <person name="Fluegel L."/>
            <person name="Davis C.M."/>
            <person name="Simpson J.R."/>
            <person name="Lauterbach L."/>
            <person name="Steele A.D."/>
            <person name="Gui C."/>
            <person name="Meng S."/>
            <person name="Li G."/>
            <person name="Viehrig K."/>
            <person name="Ye F."/>
            <person name="Su P."/>
            <person name="Kiefer A.F."/>
            <person name="Nichols A."/>
            <person name="Cepeda A.J."/>
            <person name="Yan W."/>
            <person name="Fan B."/>
            <person name="Jiang Y."/>
            <person name="Adhikari A."/>
            <person name="Zheng C.-J."/>
            <person name="Schuster L."/>
            <person name="Cowan T.M."/>
            <person name="Smanski M.J."/>
            <person name="Chevrette M.G."/>
            <person name="De Carvalho L.P.S."/>
            <person name="Shen B."/>
        </authorList>
    </citation>
    <scope>NUCLEOTIDE SEQUENCE [LARGE SCALE GENOMIC DNA]</scope>
    <source>
        <strain evidence="1 2">NPDC004045</strain>
    </source>
</reference>
<dbReference type="EMBL" id="JBIAMX010000007">
    <property type="protein sequence ID" value="MFF0543847.1"/>
    <property type="molecule type" value="Genomic_DNA"/>
</dbReference>
<accession>A0ABW6PN67</accession>
<sequence length="228" mass="24738">MSEPVITTTPATAAFDRACVRLRALQPDYPRVYAPAAMCEQGKRRWWQLRTGLREGRLDLMYRRHAAEMVSDEVAAEVVGTALVHAVAGRVTALFVATGQAWDPGPDNIWIHHDNDGGIDWAGLSDITLRSAGVHPGMVALPGEHAVAVWLANRCAASLELVGLHLTRSTGLAPRRFWSLLGESVCGAATYVPALNGMDEALGAHRGQLIMSALEERGLPVRRGYVNR</sequence>
<dbReference type="Proteomes" id="UP001601444">
    <property type="component" value="Unassembled WGS sequence"/>
</dbReference>
<dbReference type="RefSeq" id="WP_387700495.1">
    <property type="nucleotide sequence ID" value="NZ_JBIAMX010000007.1"/>
</dbReference>
<organism evidence="1 2">
    <name type="scientific">Nocardia thailandica</name>
    <dbReference type="NCBI Taxonomy" id="257275"/>
    <lineage>
        <taxon>Bacteria</taxon>
        <taxon>Bacillati</taxon>
        <taxon>Actinomycetota</taxon>
        <taxon>Actinomycetes</taxon>
        <taxon>Mycobacteriales</taxon>
        <taxon>Nocardiaceae</taxon>
        <taxon>Nocardia</taxon>
    </lineage>
</organism>
<proteinExistence type="predicted"/>
<evidence type="ECO:0000313" key="2">
    <source>
        <dbReference type="Proteomes" id="UP001601444"/>
    </source>
</evidence>
<gene>
    <name evidence="1" type="ORF">ACFYTF_13530</name>
</gene>
<comment type="caution">
    <text evidence="1">The sequence shown here is derived from an EMBL/GenBank/DDBJ whole genome shotgun (WGS) entry which is preliminary data.</text>
</comment>
<evidence type="ECO:0000313" key="1">
    <source>
        <dbReference type="EMBL" id="MFF0543847.1"/>
    </source>
</evidence>
<protein>
    <submittedName>
        <fullName evidence="1">Uncharacterized protein</fullName>
    </submittedName>
</protein>
<keyword evidence="2" id="KW-1185">Reference proteome</keyword>
<name>A0ABW6PN67_9NOCA</name>